<evidence type="ECO:0000256" key="10">
    <source>
        <dbReference type="ARBA" id="ARBA00022840"/>
    </source>
</evidence>
<comment type="pathway">
    <text evidence="1">Amino-acid biosynthesis; L-threonine biosynthesis; L-threonine from L-aspartate: step 4/5.</text>
</comment>
<dbReference type="InterPro" id="IPR006204">
    <property type="entry name" value="GHMP_kinase_N_dom"/>
</dbReference>
<protein>
    <recommendedName>
        <fullName evidence="4">Homoserine kinase</fullName>
        <ecNumber evidence="3">2.7.1.39</ecNumber>
    </recommendedName>
</protein>
<dbReference type="AlphaFoldDB" id="A0A4P9XDC8"/>
<evidence type="ECO:0000313" key="14">
    <source>
        <dbReference type="Proteomes" id="UP000274922"/>
    </source>
</evidence>
<dbReference type="PANTHER" id="PTHR20861:SF1">
    <property type="entry name" value="HOMOSERINE KINASE"/>
    <property type="match status" value="1"/>
</dbReference>
<dbReference type="EC" id="2.7.1.39" evidence="3"/>
<dbReference type="OrthoDB" id="195231at2759"/>
<dbReference type="PIRSF" id="PIRSF000676">
    <property type="entry name" value="Homoser_kin"/>
    <property type="match status" value="1"/>
</dbReference>
<dbReference type="NCBIfam" id="TIGR00191">
    <property type="entry name" value="thrB"/>
    <property type="match status" value="1"/>
</dbReference>
<dbReference type="InterPro" id="IPR000870">
    <property type="entry name" value="Homoserine_kinase"/>
</dbReference>
<keyword evidence="9" id="KW-0418">Kinase</keyword>
<dbReference type="PRINTS" id="PR00958">
    <property type="entry name" value="HOMSERKINASE"/>
</dbReference>
<gene>
    <name evidence="13" type="ORF">CXG81DRAFT_29263</name>
</gene>
<evidence type="ECO:0000256" key="2">
    <source>
        <dbReference type="ARBA" id="ARBA00007370"/>
    </source>
</evidence>
<evidence type="ECO:0000313" key="13">
    <source>
        <dbReference type="EMBL" id="RKP03507.1"/>
    </source>
</evidence>
<dbReference type="InterPro" id="IPR020568">
    <property type="entry name" value="Ribosomal_Su5_D2-typ_SF"/>
</dbReference>
<dbReference type="SUPFAM" id="SSF55060">
    <property type="entry name" value="GHMP Kinase, C-terminal domain"/>
    <property type="match status" value="1"/>
</dbReference>
<dbReference type="HAMAP" id="MF_00384">
    <property type="entry name" value="Homoser_kinase"/>
    <property type="match status" value="1"/>
</dbReference>
<comment type="catalytic activity">
    <reaction evidence="11">
        <text>L-homoserine + ATP = O-phospho-L-homoserine + ADP + H(+)</text>
        <dbReference type="Rhea" id="RHEA:13985"/>
        <dbReference type="ChEBI" id="CHEBI:15378"/>
        <dbReference type="ChEBI" id="CHEBI:30616"/>
        <dbReference type="ChEBI" id="CHEBI:57476"/>
        <dbReference type="ChEBI" id="CHEBI:57590"/>
        <dbReference type="ChEBI" id="CHEBI:456216"/>
        <dbReference type="EC" id="2.7.1.39"/>
    </reaction>
    <physiologicalReaction direction="left-to-right" evidence="11">
        <dbReference type="Rhea" id="RHEA:13986"/>
    </physiologicalReaction>
</comment>
<dbReference type="InterPro" id="IPR014721">
    <property type="entry name" value="Ribsml_uS5_D2-typ_fold_subgr"/>
</dbReference>
<proteinExistence type="inferred from homology"/>
<dbReference type="Gene3D" id="3.30.70.890">
    <property type="entry name" value="GHMP kinase, C-terminal domain"/>
    <property type="match status" value="1"/>
</dbReference>
<keyword evidence="8" id="KW-0547">Nucleotide-binding</keyword>
<dbReference type="PANTHER" id="PTHR20861">
    <property type="entry name" value="HOMOSERINE/4-DIPHOSPHOCYTIDYL-2-C-METHYL-D-ERYTHRITOL KINASE"/>
    <property type="match status" value="1"/>
</dbReference>
<dbReference type="SUPFAM" id="SSF54211">
    <property type="entry name" value="Ribosomal protein S5 domain 2-like"/>
    <property type="match status" value="1"/>
</dbReference>
<evidence type="ECO:0000256" key="9">
    <source>
        <dbReference type="ARBA" id="ARBA00022777"/>
    </source>
</evidence>
<organism evidence="13 14">
    <name type="scientific">Caulochytrium protostelioides</name>
    <dbReference type="NCBI Taxonomy" id="1555241"/>
    <lineage>
        <taxon>Eukaryota</taxon>
        <taxon>Fungi</taxon>
        <taxon>Fungi incertae sedis</taxon>
        <taxon>Chytridiomycota</taxon>
        <taxon>Chytridiomycota incertae sedis</taxon>
        <taxon>Chytridiomycetes</taxon>
        <taxon>Caulochytriales</taxon>
        <taxon>Caulochytriaceae</taxon>
        <taxon>Caulochytrium</taxon>
    </lineage>
</organism>
<evidence type="ECO:0000256" key="5">
    <source>
        <dbReference type="ARBA" id="ARBA00022605"/>
    </source>
</evidence>
<dbReference type="Gene3D" id="3.30.230.10">
    <property type="match status" value="1"/>
</dbReference>
<evidence type="ECO:0000256" key="8">
    <source>
        <dbReference type="ARBA" id="ARBA00022741"/>
    </source>
</evidence>
<dbReference type="Pfam" id="PF00288">
    <property type="entry name" value="GHMP_kinases_N"/>
    <property type="match status" value="1"/>
</dbReference>
<evidence type="ECO:0000256" key="3">
    <source>
        <dbReference type="ARBA" id="ARBA00012078"/>
    </source>
</evidence>
<evidence type="ECO:0000256" key="6">
    <source>
        <dbReference type="ARBA" id="ARBA00022679"/>
    </source>
</evidence>
<feature type="domain" description="GHMP kinase N-terminal" evidence="12">
    <location>
        <begin position="68"/>
        <end position="151"/>
    </location>
</feature>
<dbReference type="UniPathway" id="UPA00050">
    <property type="reaction ID" value="UER00064"/>
</dbReference>
<keyword evidence="6" id="KW-0808">Transferase</keyword>
<sequence length="346" mass="36140">MAAAPDVQAWRIRVPASTANLGPGFDVLGLGLALPMVMDVTVPAPSPGVTITYTGDGAETISKDPATNLITRVAAALVARHGRRLPPSYALAITNRIPMSRGLGSSGTAVVAGVLLGNTLGDLGLTPAQLLDFAVLIEGHPDNVAASYRGGFVASYLRWAIPAFDRIEDLATLDYPSEPLATVMPLPWSEDVAVVAVVPDFELETEKARAALPAQYAKRDVVANLQRLTVMTHALGQRPVDATTVSESMRDCLHQPYRQALVPGMAEILALTPQTCPGLLGVCMSGAGPTMLALRELQGFVVHGRCRCRCRCVGGVGDGRGSRVGVPAATDPYVCAARADPGVCGV</sequence>
<dbReference type="InterPro" id="IPR036554">
    <property type="entry name" value="GHMP_kinase_C_sf"/>
</dbReference>
<keyword evidence="10" id="KW-0067">ATP-binding</keyword>
<dbReference type="GO" id="GO:0009088">
    <property type="term" value="P:threonine biosynthetic process"/>
    <property type="evidence" value="ECO:0007669"/>
    <property type="project" value="UniProtKB-UniPathway"/>
</dbReference>
<name>A0A4P9XDC8_9FUNG</name>
<evidence type="ECO:0000256" key="7">
    <source>
        <dbReference type="ARBA" id="ARBA00022697"/>
    </source>
</evidence>
<keyword evidence="7" id="KW-0791">Threonine biosynthesis</keyword>
<dbReference type="STRING" id="1555241.A0A4P9XDC8"/>
<dbReference type="EMBL" id="ML014122">
    <property type="protein sequence ID" value="RKP03507.1"/>
    <property type="molecule type" value="Genomic_DNA"/>
</dbReference>
<dbReference type="Proteomes" id="UP000274922">
    <property type="component" value="Unassembled WGS sequence"/>
</dbReference>
<accession>A0A4P9XDC8</accession>
<evidence type="ECO:0000256" key="1">
    <source>
        <dbReference type="ARBA" id="ARBA00005015"/>
    </source>
</evidence>
<keyword evidence="5" id="KW-0028">Amino-acid biosynthesis</keyword>
<evidence type="ECO:0000256" key="4">
    <source>
        <dbReference type="ARBA" id="ARBA00017858"/>
    </source>
</evidence>
<dbReference type="InterPro" id="IPR006203">
    <property type="entry name" value="GHMP_knse_ATP-bd_CS"/>
</dbReference>
<reference evidence="14" key="1">
    <citation type="journal article" date="2018" name="Nat. Microbiol.">
        <title>Leveraging single-cell genomics to expand the fungal tree of life.</title>
        <authorList>
            <person name="Ahrendt S.R."/>
            <person name="Quandt C.A."/>
            <person name="Ciobanu D."/>
            <person name="Clum A."/>
            <person name="Salamov A."/>
            <person name="Andreopoulos B."/>
            <person name="Cheng J.F."/>
            <person name="Woyke T."/>
            <person name="Pelin A."/>
            <person name="Henrissat B."/>
            <person name="Reynolds N.K."/>
            <person name="Benny G.L."/>
            <person name="Smith M.E."/>
            <person name="James T.Y."/>
            <person name="Grigoriev I.V."/>
        </authorList>
    </citation>
    <scope>NUCLEOTIDE SEQUENCE [LARGE SCALE GENOMIC DNA]</scope>
    <source>
        <strain evidence="14">ATCC 52028</strain>
    </source>
</reference>
<dbReference type="GO" id="GO:0004413">
    <property type="term" value="F:homoserine kinase activity"/>
    <property type="evidence" value="ECO:0007669"/>
    <property type="project" value="UniProtKB-EC"/>
</dbReference>
<comment type="similarity">
    <text evidence="2">Belongs to the GHMP kinase family. Homoserine kinase subfamily.</text>
</comment>
<evidence type="ECO:0000259" key="12">
    <source>
        <dbReference type="Pfam" id="PF00288"/>
    </source>
</evidence>
<dbReference type="GO" id="GO:0005524">
    <property type="term" value="F:ATP binding"/>
    <property type="evidence" value="ECO:0007669"/>
    <property type="project" value="UniProtKB-KW"/>
</dbReference>
<dbReference type="PROSITE" id="PS00627">
    <property type="entry name" value="GHMP_KINASES_ATP"/>
    <property type="match status" value="1"/>
</dbReference>
<keyword evidence="14" id="KW-1185">Reference proteome</keyword>
<evidence type="ECO:0000256" key="11">
    <source>
        <dbReference type="ARBA" id="ARBA00049913"/>
    </source>
</evidence>